<proteinExistence type="inferred from homology"/>
<keyword evidence="6" id="KW-0411">Iron-sulfur</keyword>
<dbReference type="InterPro" id="IPR000192">
    <property type="entry name" value="Aminotrans_V_dom"/>
</dbReference>
<comment type="similarity">
    <text evidence="2">Belongs to the class-V pyridoxal-phosphate-dependent aminotransferase family. NifS/IscS subfamily.</text>
</comment>
<protein>
    <submittedName>
        <fullName evidence="10">Cysteine desulfurase NifS</fullName>
    </submittedName>
</protein>
<evidence type="ECO:0000259" key="9">
    <source>
        <dbReference type="Pfam" id="PF00266"/>
    </source>
</evidence>
<comment type="catalytic activity">
    <reaction evidence="7">
        <text>(sulfur carrier)-H + L-cysteine = (sulfur carrier)-SH + L-alanine</text>
        <dbReference type="Rhea" id="RHEA:43892"/>
        <dbReference type="Rhea" id="RHEA-COMP:14737"/>
        <dbReference type="Rhea" id="RHEA-COMP:14739"/>
        <dbReference type="ChEBI" id="CHEBI:29917"/>
        <dbReference type="ChEBI" id="CHEBI:35235"/>
        <dbReference type="ChEBI" id="CHEBI:57972"/>
        <dbReference type="ChEBI" id="CHEBI:64428"/>
        <dbReference type="EC" id="2.8.1.7"/>
    </reaction>
</comment>
<dbReference type="Pfam" id="PF00266">
    <property type="entry name" value="Aminotran_5"/>
    <property type="match status" value="1"/>
</dbReference>
<name>A0A317EUV5_9SPHI</name>
<feature type="domain" description="Aminotransferase class V" evidence="9">
    <location>
        <begin position="2"/>
        <end position="109"/>
    </location>
</feature>
<organism evidence="10 11">
    <name type="scientific">Pedobacter paludis</name>
    <dbReference type="NCBI Taxonomy" id="2203212"/>
    <lineage>
        <taxon>Bacteria</taxon>
        <taxon>Pseudomonadati</taxon>
        <taxon>Bacteroidota</taxon>
        <taxon>Sphingobacteriia</taxon>
        <taxon>Sphingobacteriales</taxon>
        <taxon>Sphingobacteriaceae</taxon>
        <taxon>Pedobacter</taxon>
    </lineage>
</organism>
<dbReference type="PROSITE" id="PS00595">
    <property type="entry name" value="AA_TRANSFER_CLASS_5"/>
    <property type="match status" value="1"/>
</dbReference>
<dbReference type="Proteomes" id="UP000245391">
    <property type="component" value="Unassembled WGS sequence"/>
</dbReference>
<evidence type="ECO:0000256" key="6">
    <source>
        <dbReference type="ARBA" id="ARBA00023014"/>
    </source>
</evidence>
<keyword evidence="5" id="KW-0408">Iron</keyword>
<reference evidence="11" key="1">
    <citation type="submission" date="2018-05" db="EMBL/GenBank/DDBJ databases">
        <title>Pedobacter paludis sp. nov., isolated from wetland soil.</title>
        <authorList>
            <person name="Zhang Y."/>
        </authorList>
    </citation>
    <scope>NUCLEOTIDE SEQUENCE [LARGE SCALE GENOMIC DNA]</scope>
    <source>
        <strain evidence="11">R-8</strain>
    </source>
</reference>
<comment type="cofactor">
    <cofactor evidence="1 8">
        <name>pyridoxal 5'-phosphate</name>
        <dbReference type="ChEBI" id="CHEBI:597326"/>
    </cofactor>
</comment>
<dbReference type="AlphaFoldDB" id="A0A317EUV5"/>
<evidence type="ECO:0000256" key="8">
    <source>
        <dbReference type="RuleBase" id="RU004504"/>
    </source>
</evidence>
<evidence type="ECO:0000256" key="2">
    <source>
        <dbReference type="ARBA" id="ARBA00006490"/>
    </source>
</evidence>
<feature type="non-terminal residue" evidence="10">
    <location>
        <position position="1"/>
    </location>
</feature>
<dbReference type="GO" id="GO:0051536">
    <property type="term" value="F:iron-sulfur cluster binding"/>
    <property type="evidence" value="ECO:0007669"/>
    <property type="project" value="UniProtKB-KW"/>
</dbReference>
<keyword evidence="11" id="KW-1185">Reference proteome</keyword>
<evidence type="ECO:0000256" key="1">
    <source>
        <dbReference type="ARBA" id="ARBA00001933"/>
    </source>
</evidence>
<evidence type="ECO:0000313" key="10">
    <source>
        <dbReference type="EMBL" id="PWS29619.1"/>
    </source>
</evidence>
<sequence length="112" mass="11967">ISVMYGNNEVGTVQPIRQIGELARERGIAFHVDAVQAFGMLPIDLSELPVDLMSFSAHKLYGPKGVGALYVNKRIAIQPLLYGGSQERKRRAGTENVAGIAGFAKAAELAVA</sequence>
<dbReference type="GO" id="GO:0031071">
    <property type="term" value="F:cysteine desulfurase activity"/>
    <property type="evidence" value="ECO:0007669"/>
    <property type="project" value="UniProtKB-EC"/>
</dbReference>
<evidence type="ECO:0000256" key="3">
    <source>
        <dbReference type="ARBA" id="ARBA00022723"/>
    </source>
</evidence>
<keyword evidence="4" id="KW-0663">Pyridoxal phosphate</keyword>
<dbReference type="GO" id="GO:0046872">
    <property type="term" value="F:metal ion binding"/>
    <property type="evidence" value="ECO:0007669"/>
    <property type="project" value="UniProtKB-KW"/>
</dbReference>
<dbReference type="EMBL" id="QGNY01000024">
    <property type="protein sequence ID" value="PWS29619.1"/>
    <property type="molecule type" value="Genomic_DNA"/>
</dbReference>
<comment type="caution">
    <text evidence="10">The sequence shown here is derived from an EMBL/GenBank/DDBJ whole genome shotgun (WGS) entry which is preliminary data.</text>
</comment>
<evidence type="ECO:0000256" key="5">
    <source>
        <dbReference type="ARBA" id="ARBA00023004"/>
    </source>
</evidence>
<dbReference type="InterPro" id="IPR015424">
    <property type="entry name" value="PyrdxlP-dep_Trfase"/>
</dbReference>
<dbReference type="PANTHER" id="PTHR11601">
    <property type="entry name" value="CYSTEINE DESULFURYLASE FAMILY MEMBER"/>
    <property type="match status" value="1"/>
</dbReference>
<accession>A0A317EUV5</accession>
<dbReference type="InterPro" id="IPR020578">
    <property type="entry name" value="Aminotrans_V_PyrdxlP_BS"/>
</dbReference>
<dbReference type="PANTHER" id="PTHR11601:SF34">
    <property type="entry name" value="CYSTEINE DESULFURASE"/>
    <property type="match status" value="1"/>
</dbReference>
<evidence type="ECO:0000256" key="4">
    <source>
        <dbReference type="ARBA" id="ARBA00022898"/>
    </source>
</evidence>
<evidence type="ECO:0000313" key="11">
    <source>
        <dbReference type="Proteomes" id="UP000245391"/>
    </source>
</evidence>
<dbReference type="Gene3D" id="3.40.640.10">
    <property type="entry name" value="Type I PLP-dependent aspartate aminotransferase-like (Major domain)"/>
    <property type="match status" value="1"/>
</dbReference>
<feature type="non-terminal residue" evidence="10">
    <location>
        <position position="112"/>
    </location>
</feature>
<dbReference type="SUPFAM" id="SSF53383">
    <property type="entry name" value="PLP-dependent transferases"/>
    <property type="match status" value="1"/>
</dbReference>
<dbReference type="OrthoDB" id="9804366at2"/>
<evidence type="ECO:0000256" key="7">
    <source>
        <dbReference type="ARBA" id="ARBA00050776"/>
    </source>
</evidence>
<keyword evidence="3" id="KW-0479">Metal-binding</keyword>
<gene>
    <name evidence="10" type="ORF">DF947_22080</name>
</gene>
<dbReference type="InterPro" id="IPR015421">
    <property type="entry name" value="PyrdxlP-dep_Trfase_major"/>
</dbReference>